<dbReference type="InterPro" id="IPR000595">
    <property type="entry name" value="cNMP-bd_dom"/>
</dbReference>
<keyword evidence="7" id="KW-1185">Reference proteome</keyword>
<proteinExistence type="predicted"/>
<evidence type="ECO:0000313" key="7">
    <source>
        <dbReference type="Proteomes" id="UP000295135"/>
    </source>
</evidence>
<comment type="caution">
    <text evidence="6">The sequence shown here is derived from an EMBL/GenBank/DDBJ whole genome shotgun (WGS) entry which is preliminary data.</text>
</comment>
<evidence type="ECO:0000259" key="4">
    <source>
        <dbReference type="PROSITE" id="PS50042"/>
    </source>
</evidence>
<dbReference type="SMART" id="SM00100">
    <property type="entry name" value="cNMP"/>
    <property type="match status" value="1"/>
</dbReference>
<dbReference type="InterPro" id="IPR018490">
    <property type="entry name" value="cNMP-bd_dom_sf"/>
</dbReference>
<dbReference type="InterPro" id="IPR050397">
    <property type="entry name" value="Env_Response_Regulators"/>
</dbReference>
<keyword evidence="3" id="KW-0804">Transcription</keyword>
<evidence type="ECO:0000256" key="2">
    <source>
        <dbReference type="ARBA" id="ARBA00023125"/>
    </source>
</evidence>
<dbReference type="AlphaFoldDB" id="A0A4R3JQL6"/>
<dbReference type="InterPro" id="IPR014710">
    <property type="entry name" value="RmlC-like_jellyroll"/>
</dbReference>
<dbReference type="RefSeq" id="WP_197721822.1">
    <property type="nucleotide sequence ID" value="NZ_AP018721.1"/>
</dbReference>
<evidence type="ECO:0000256" key="3">
    <source>
        <dbReference type="ARBA" id="ARBA00023163"/>
    </source>
</evidence>
<gene>
    <name evidence="6" type="ORF">EDC61_12127</name>
</gene>
<dbReference type="SUPFAM" id="SSF46785">
    <property type="entry name" value="Winged helix' DNA-binding domain"/>
    <property type="match status" value="1"/>
</dbReference>
<dbReference type="GO" id="GO:0005829">
    <property type="term" value="C:cytosol"/>
    <property type="evidence" value="ECO:0007669"/>
    <property type="project" value="TreeGrafter"/>
</dbReference>
<sequence length="229" mass="25120">MMLEHRHSIAEILSRQPLFLGLSEAELQQIALSTREYRVQKNEVLFQKGQSPMGMHLVVMGQVKLSIPSPQGGEKVMYLANPGQSFGEAVTFLDRPYPLSAQATQDSIVLLIDKDQLLSAIDGSPALARKMLASLSVRLHELMIDIESCALRSSLQKVAGYLLQEGGNIEANQYRVELGSSKQTLAAHLNLAPETLSRVLGQLSKKGLIEVHGRTIQVLNRKQLAEVAA</sequence>
<dbReference type="PROSITE" id="PS50042">
    <property type="entry name" value="CNMP_BINDING_3"/>
    <property type="match status" value="1"/>
</dbReference>
<dbReference type="GO" id="GO:0003700">
    <property type="term" value="F:DNA-binding transcription factor activity"/>
    <property type="evidence" value="ECO:0007669"/>
    <property type="project" value="TreeGrafter"/>
</dbReference>
<dbReference type="PANTHER" id="PTHR24567">
    <property type="entry name" value="CRP FAMILY TRANSCRIPTIONAL REGULATORY PROTEIN"/>
    <property type="match status" value="1"/>
</dbReference>
<dbReference type="Proteomes" id="UP000295135">
    <property type="component" value="Unassembled WGS sequence"/>
</dbReference>
<keyword evidence="2" id="KW-0238">DNA-binding</keyword>
<dbReference type="GO" id="GO:0003677">
    <property type="term" value="F:DNA binding"/>
    <property type="evidence" value="ECO:0007669"/>
    <property type="project" value="UniProtKB-KW"/>
</dbReference>
<dbReference type="Gene3D" id="2.60.120.10">
    <property type="entry name" value="Jelly Rolls"/>
    <property type="match status" value="1"/>
</dbReference>
<feature type="domain" description="HTH crp-type" evidence="5">
    <location>
        <begin position="152"/>
        <end position="222"/>
    </location>
</feature>
<evidence type="ECO:0000313" key="6">
    <source>
        <dbReference type="EMBL" id="TCS69235.1"/>
    </source>
</evidence>
<keyword evidence="1" id="KW-0805">Transcription regulation</keyword>
<dbReference type="InterPro" id="IPR012318">
    <property type="entry name" value="HTH_CRP"/>
</dbReference>
<dbReference type="EMBL" id="SLZY01000021">
    <property type="protein sequence ID" value="TCS69235.1"/>
    <property type="molecule type" value="Genomic_DNA"/>
</dbReference>
<name>A0A4R3JQL6_9PROT</name>
<dbReference type="CDD" id="cd00038">
    <property type="entry name" value="CAP_ED"/>
    <property type="match status" value="1"/>
</dbReference>
<evidence type="ECO:0000259" key="5">
    <source>
        <dbReference type="PROSITE" id="PS51063"/>
    </source>
</evidence>
<dbReference type="Pfam" id="PF13545">
    <property type="entry name" value="HTH_Crp_2"/>
    <property type="match status" value="1"/>
</dbReference>
<evidence type="ECO:0000256" key="1">
    <source>
        <dbReference type="ARBA" id="ARBA00023015"/>
    </source>
</evidence>
<dbReference type="SMART" id="SM00419">
    <property type="entry name" value="HTH_CRP"/>
    <property type="match status" value="1"/>
</dbReference>
<dbReference type="InterPro" id="IPR036388">
    <property type="entry name" value="WH-like_DNA-bd_sf"/>
</dbReference>
<accession>A0A4R3JQL6</accession>
<organism evidence="6 7">
    <name type="scientific">Sulfuritortus calidifontis</name>
    <dbReference type="NCBI Taxonomy" id="1914471"/>
    <lineage>
        <taxon>Bacteria</taxon>
        <taxon>Pseudomonadati</taxon>
        <taxon>Pseudomonadota</taxon>
        <taxon>Betaproteobacteria</taxon>
        <taxon>Nitrosomonadales</taxon>
        <taxon>Thiobacillaceae</taxon>
        <taxon>Sulfuritortus</taxon>
    </lineage>
</organism>
<dbReference type="PROSITE" id="PS51063">
    <property type="entry name" value="HTH_CRP_2"/>
    <property type="match status" value="1"/>
</dbReference>
<dbReference type="SUPFAM" id="SSF51206">
    <property type="entry name" value="cAMP-binding domain-like"/>
    <property type="match status" value="1"/>
</dbReference>
<dbReference type="InterPro" id="IPR036390">
    <property type="entry name" value="WH_DNA-bd_sf"/>
</dbReference>
<protein>
    <submittedName>
        <fullName evidence="6">CRP-like cAMP-binding protein</fullName>
    </submittedName>
</protein>
<feature type="domain" description="Cyclic nucleotide-binding" evidence="4">
    <location>
        <begin position="18"/>
        <end position="138"/>
    </location>
</feature>
<reference evidence="6 7" key="1">
    <citation type="submission" date="2019-03" db="EMBL/GenBank/DDBJ databases">
        <title>Genomic Encyclopedia of Type Strains, Phase IV (KMG-IV): sequencing the most valuable type-strain genomes for metagenomic binning, comparative biology and taxonomic classification.</title>
        <authorList>
            <person name="Goeker M."/>
        </authorList>
    </citation>
    <scope>NUCLEOTIDE SEQUENCE [LARGE SCALE GENOMIC DNA]</scope>
    <source>
        <strain evidence="6 7">DSM 103923</strain>
    </source>
</reference>
<dbReference type="Pfam" id="PF00027">
    <property type="entry name" value="cNMP_binding"/>
    <property type="match status" value="1"/>
</dbReference>
<dbReference type="Gene3D" id="1.10.10.10">
    <property type="entry name" value="Winged helix-like DNA-binding domain superfamily/Winged helix DNA-binding domain"/>
    <property type="match status" value="1"/>
</dbReference>
<dbReference type="PANTHER" id="PTHR24567:SF26">
    <property type="entry name" value="REGULATORY PROTEIN YEIL"/>
    <property type="match status" value="1"/>
</dbReference>